<dbReference type="AlphaFoldDB" id="A0A0F9SI24"/>
<proteinExistence type="predicted"/>
<sequence length="277" mass="31360">MTFTSEEALQVGEEIGIDWDEVDFDPEDLADGMDVELEHGSARDERVNITGDDPATTAKIAWAHLMESPDYYDALAEMEDRLNVEAAEAEERTAAFRPAYQAPEKQIKPGQWKTQDPQMSEELENIVFQYTDQLEAAIAGGLSANDAFKQITPSLENLETDDLVNLLYENQHVGGRGSLQRFKDWLPALDIFDLVQKLLERHIWEAAIQWWSTRKTELQDMGAEQQAKQKADEEDQKGTAVGKGKQRKPETRDDAPTAVLPKEGSFTYRGHLYREQA</sequence>
<accession>A0A0F9SI24</accession>
<dbReference type="InterPro" id="IPR043720">
    <property type="entry name" value="DUF5661"/>
</dbReference>
<name>A0A0F9SI24_9ZZZZ</name>
<reference evidence="2" key="1">
    <citation type="journal article" date="2015" name="Nature">
        <title>Complex archaea that bridge the gap between prokaryotes and eukaryotes.</title>
        <authorList>
            <person name="Spang A."/>
            <person name="Saw J.H."/>
            <person name="Jorgensen S.L."/>
            <person name="Zaremba-Niedzwiedzka K."/>
            <person name="Martijn J."/>
            <person name="Lind A.E."/>
            <person name="van Eijk R."/>
            <person name="Schleper C."/>
            <person name="Guy L."/>
            <person name="Ettema T.J."/>
        </authorList>
    </citation>
    <scope>NUCLEOTIDE SEQUENCE</scope>
</reference>
<feature type="region of interest" description="Disordered" evidence="1">
    <location>
        <begin position="221"/>
        <end position="264"/>
    </location>
</feature>
<evidence type="ECO:0000256" key="1">
    <source>
        <dbReference type="SAM" id="MobiDB-lite"/>
    </source>
</evidence>
<comment type="caution">
    <text evidence="2">The sequence shown here is derived from an EMBL/GenBank/DDBJ whole genome shotgun (WGS) entry which is preliminary data.</text>
</comment>
<dbReference type="EMBL" id="LAZR01000493">
    <property type="protein sequence ID" value="KKN66704.1"/>
    <property type="molecule type" value="Genomic_DNA"/>
</dbReference>
<evidence type="ECO:0000313" key="2">
    <source>
        <dbReference type="EMBL" id="KKN66704.1"/>
    </source>
</evidence>
<gene>
    <name evidence="2" type="ORF">LCGC14_0468900</name>
</gene>
<organism evidence="2">
    <name type="scientific">marine sediment metagenome</name>
    <dbReference type="NCBI Taxonomy" id="412755"/>
    <lineage>
        <taxon>unclassified sequences</taxon>
        <taxon>metagenomes</taxon>
        <taxon>ecological metagenomes</taxon>
    </lineage>
</organism>
<protein>
    <submittedName>
        <fullName evidence="2">Uncharacterized protein</fullName>
    </submittedName>
</protein>
<dbReference type="Pfam" id="PF18905">
    <property type="entry name" value="DUF5661"/>
    <property type="match status" value="1"/>
</dbReference>